<keyword evidence="11" id="KW-1185">Reference proteome</keyword>
<dbReference type="GO" id="GO:0005506">
    <property type="term" value="F:iron ion binding"/>
    <property type="evidence" value="ECO:0007669"/>
    <property type="project" value="InterPro"/>
</dbReference>
<dbReference type="PROSITE" id="PS00086">
    <property type="entry name" value="CYTOCHROME_P450"/>
    <property type="match status" value="1"/>
</dbReference>
<evidence type="ECO:0000256" key="7">
    <source>
        <dbReference type="PIRSR" id="PIRSR602403-1"/>
    </source>
</evidence>
<feature type="binding site" description="axial binding residue" evidence="7">
    <location>
        <position position="75"/>
    </location>
    <ligand>
        <name>heme</name>
        <dbReference type="ChEBI" id="CHEBI:30413"/>
    </ligand>
    <ligandPart>
        <name>Fe</name>
        <dbReference type="ChEBI" id="CHEBI:18248"/>
    </ligandPart>
</feature>
<dbReference type="InterPro" id="IPR050196">
    <property type="entry name" value="Cytochrome_P450_Monoox"/>
</dbReference>
<dbReference type="PRINTS" id="PR00465">
    <property type="entry name" value="EP450IV"/>
</dbReference>
<dbReference type="GO" id="GO:0016705">
    <property type="term" value="F:oxidoreductase activity, acting on paired donors, with incorporation or reduction of molecular oxygen"/>
    <property type="evidence" value="ECO:0007669"/>
    <property type="project" value="InterPro"/>
</dbReference>
<dbReference type="PANTHER" id="PTHR24291">
    <property type="entry name" value="CYTOCHROME P450 FAMILY 4"/>
    <property type="match status" value="1"/>
</dbReference>
<evidence type="ECO:0000256" key="4">
    <source>
        <dbReference type="ARBA" id="ARBA00023002"/>
    </source>
</evidence>
<name>A0A0L8L000_9ACTN</name>
<evidence type="ECO:0000256" key="3">
    <source>
        <dbReference type="ARBA" id="ARBA00022723"/>
    </source>
</evidence>
<evidence type="ECO:0000256" key="2">
    <source>
        <dbReference type="ARBA" id="ARBA00022617"/>
    </source>
</evidence>
<dbReference type="AlphaFoldDB" id="A0A0L8L000"/>
<dbReference type="InterPro" id="IPR002403">
    <property type="entry name" value="Cyt_P450_E_grp-IV"/>
</dbReference>
<dbReference type="STRING" id="67356.AQJ84_26315"/>
<gene>
    <name evidence="10" type="ORF">ADK37_31205</name>
</gene>
<dbReference type="Pfam" id="PF00067">
    <property type="entry name" value="p450"/>
    <property type="match status" value="1"/>
</dbReference>
<dbReference type="RefSeq" id="WP_053192686.1">
    <property type="nucleotide sequence ID" value="NZ_KQ948996.1"/>
</dbReference>
<dbReference type="InterPro" id="IPR036396">
    <property type="entry name" value="Cyt_P450_sf"/>
</dbReference>
<proteinExistence type="inferred from homology"/>
<evidence type="ECO:0008006" key="12">
    <source>
        <dbReference type="Google" id="ProtNLM"/>
    </source>
</evidence>
<comment type="caution">
    <text evidence="10">The sequence shown here is derived from an EMBL/GenBank/DDBJ whole genome shotgun (WGS) entry which is preliminary data.</text>
</comment>
<dbReference type="GO" id="GO:0020037">
    <property type="term" value="F:heme binding"/>
    <property type="evidence" value="ECO:0007669"/>
    <property type="project" value="InterPro"/>
</dbReference>
<evidence type="ECO:0000256" key="9">
    <source>
        <dbReference type="SAM" id="MobiDB-lite"/>
    </source>
</evidence>
<dbReference type="InterPro" id="IPR001128">
    <property type="entry name" value="Cyt_P450"/>
</dbReference>
<reference evidence="11" key="1">
    <citation type="submission" date="2015-07" db="EMBL/GenBank/DDBJ databases">
        <authorList>
            <person name="Ju K.-S."/>
            <person name="Doroghazi J.R."/>
            <person name="Metcalf W.W."/>
        </authorList>
    </citation>
    <scope>NUCLEOTIDE SEQUENCE [LARGE SCALE GENOMIC DNA]</scope>
    <source>
        <strain evidence="11">NRRL 2290</strain>
    </source>
</reference>
<dbReference type="SUPFAM" id="SSF48264">
    <property type="entry name" value="Cytochrome P450"/>
    <property type="match status" value="1"/>
</dbReference>
<keyword evidence="2 7" id="KW-0349">Heme</keyword>
<dbReference type="GO" id="GO:0004497">
    <property type="term" value="F:monooxygenase activity"/>
    <property type="evidence" value="ECO:0007669"/>
    <property type="project" value="UniProtKB-KW"/>
</dbReference>
<keyword evidence="4 8" id="KW-0560">Oxidoreductase</keyword>
<dbReference type="EMBL" id="LGUS01000197">
    <property type="protein sequence ID" value="KOG31426.1"/>
    <property type="molecule type" value="Genomic_DNA"/>
</dbReference>
<evidence type="ECO:0000256" key="1">
    <source>
        <dbReference type="ARBA" id="ARBA00010617"/>
    </source>
</evidence>
<comment type="similarity">
    <text evidence="1 8">Belongs to the cytochrome P450 family.</text>
</comment>
<keyword evidence="5 7" id="KW-0408">Iron</keyword>
<accession>A0A0L8L000</accession>
<sequence length="95" mass="10264">MRPRAAAGAQAKVWASPDAERPFTCPSSSWSPYPHQHDPGPFPDPLTFDPDHWEPGRAAGTRGSFLAFGDGRRECIGENFAGAELQITLATGLRT</sequence>
<organism evidence="10 11">
    <name type="scientific">Streptomyces resistomycificus</name>
    <dbReference type="NCBI Taxonomy" id="67356"/>
    <lineage>
        <taxon>Bacteria</taxon>
        <taxon>Bacillati</taxon>
        <taxon>Actinomycetota</taxon>
        <taxon>Actinomycetes</taxon>
        <taxon>Kitasatosporales</taxon>
        <taxon>Streptomycetaceae</taxon>
        <taxon>Streptomyces</taxon>
        <taxon>Streptomyces aurantiacus group</taxon>
    </lineage>
</organism>
<evidence type="ECO:0000256" key="5">
    <source>
        <dbReference type="ARBA" id="ARBA00023004"/>
    </source>
</evidence>
<evidence type="ECO:0000256" key="6">
    <source>
        <dbReference type="ARBA" id="ARBA00023033"/>
    </source>
</evidence>
<evidence type="ECO:0000313" key="10">
    <source>
        <dbReference type="EMBL" id="KOG31426.1"/>
    </source>
</evidence>
<dbReference type="Proteomes" id="UP000037251">
    <property type="component" value="Unassembled WGS sequence"/>
</dbReference>
<feature type="region of interest" description="Disordered" evidence="9">
    <location>
        <begin position="1"/>
        <end position="47"/>
    </location>
</feature>
<dbReference type="Gene3D" id="1.10.630.10">
    <property type="entry name" value="Cytochrome P450"/>
    <property type="match status" value="1"/>
</dbReference>
<dbReference type="PATRIC" id="fig|67356.5.peg.6684"/>
<evidence type="ECO:0000256" key="8">
    <source>
        <dbReference type="RuleBase" id="RU000461"/>
    </source>
</evidence>
<evidence type="ECO:0000313" key="11">
    <source>
        <dbReference type="Proteomes" id="UP000037251"/>
    </source>
</evidence>
<dbReference type="InterPro" id="IPR017972">
    <property type="entry name" value="Cyt_P450_CS"/>
</dbReference>
<protein>
    <recommendedName>
        <fullName evidence="12">Cytochrome P450</fullName>
    </recommendedName>
</protein>
<keyword evidence="6 8" id="KW-0503">Monooxygenase</keyword>
<dbReference type="PANTHER" id="PTHR24291:SF50">
    <property type="entry name" value="BIFUNCTIONAL ALBAFLAVENONE MONOOXYGENASE_TERPENE SYNTHASE"/>
    <property type="match status" value="1"/>
</dbReference>
<comment type="cofactor">
    <cofactor evidence="7">
        <name>heme</name>
        <dbReference type="ChEBI" id="CHEBI:30413"/>
    </cofactor>
</comment>
<keyword evidence="3 7" id="KW-0479">Metal-binding</keyword>